<dbReference type="InterPro" id="IPR003593">
    <property type="entry name" value="AAA+_ATPase"/>
</dbReference>
<dbReference type="InterPro" id="IPR027417">
    <property type="entry name" value="P-loop_NTPase"/>
</dbReference>
<evidence type="ECO:0000313" key="6">
    <source>
        <dbReference type="EMBL" id="GGI90978.1"/>
    </source>
</evidence>
<evidence type="ECO:0000313" key="7">
    <source>
        <dbReference type="Proteomes" id="UP000633263"/>
    </source>
</evidence>
<feature type="domain" description="ABC transporter" evidence="5">
    <location>
        <begin position="21"/>
        <end position="244"/>
    </location>
</feature>
<proteinExistence type="inferred from homology"/>
<dbReference type="InterPro" id="IPR029439">
    <property type="entry name" value="Wzt_C"/>
</dbReference>
<evidence type="ECO:0000256" key="2">
    <source>
        <dbReference type="ARBA" id="ARBA00022448"/>
    </source>
</evidence>
<dbReference type="RefSeq" id="WP_188634941.1">
    <property type="nucleotide sequence ID" value="NZ_BMNN01000001.1"/>
</dbReference>
<evidence type="ECO:0000256" key="1">
    <source>
        <dbReference type="ARBA" id="ARBA00005417"/>
    </source>
</evidence>
<dbReference type="Pfam" id="PF14524">
    <property type="entry name" value="Wzt_C"/>
    <property type="match status" value="1"/>
</dbReference>
<name>A0ABQ2CIT7_9GAMM</name>
<dbReference type="SUPFAM" id="SSF52540">
    <property type="entry name" value="P-loop containing nucleoside triphosphate hydrolases"/>
    <property type="match status" value="1"/>
</dbReference>
<keyword evidence="3" id="KW-0547">Nucleotide-binding</keyword>
<keyword evidence="4" id="KW-0067">ATP-binding</keyword>
<dbReference type="SMART" id="SM00382">
    <property type="entry name" value="AAA"/>
    <property type="match status" value="1"/>
</dbReference>
<dbReference type="CDD" id="cd03220">
    <property type="entry name" value="ABC_KpsT_Wzt"/>
    <property type="match status" value="1"/>
</dbReference>
<dbReference type="Proteomes" id="UP000633263">
    <property type="component" value="Unassembled WGS sequence"/>
</dbReference>
<evidence type="ECO:0000259" key="5">
    <source>
        <dbReference type="PROSITE" id="PS50893"/>
    </source>
</evidence>
<dbReference type="PROSITE" id="PS50893">
    <property type="entry name" value="ABC_TRANSPORTER_2"/>
    <property type="match status" value="1"/>
</dbReference>
<dbReference type="InterPro" id="IPR015860">
    <property type="entry name" value="ABC_transpr_TagH-like"/>
</dbReference>
<dbReference type="InterPro" id="IPR050683">
    <property type="entry name" value="Bact_Polysacc_Export_ATP-bd"/>
</dbReference>
<dbReference type="EMBL" id="BMNN01000001">
    <property type="protein sequence ID" value="GGI90978.1"/>
    <property type="molecule type" value="Genomic_DNA"/>
</dbReference>
<dbReference type="Pfam" id="PF00005">
    <property type="entry name" value="ABC_tran"/>
    <property type="match status" value="1"/>
</dbReference>
<comment type="similarity">
    <text evidence="1">Belongs to the ABC transporter superfamily.</text>
</comment>
<dbReference type="Gene3D" id="2.70.50.60">
    <property type="entry name" value="abc- transporter (atp binding component) like domain"/>
    <property type="match status" value="1"/>
</dbReference>
<dbReference type="PROSITE" id="PS00211">
    <property type="entry name" value="ABC_TRANSPORTER_1"/>
    <property type="match status" value="1"/>
</dbReference>
<dbReference type="InterPro" id="IPR003439">
    <property type="entry name" value="ABC_transporter-like_ATP-bd"/>
</dbReference>
<keyword evidence="7" id="KW-1185">Reference proteome</keyword>
<comment type="caution">
    <text evidence="6">The sequence shown here is derived from an EMBL/GenBank/DDBJ whole genome shotgun (WGS) entry which is preliminary data.</text>
</comment>
<dbReference type="PANTHER" id="PTHR46743:SF2">
    <property type="entry name" value="TEICHOIC ACIDS EXPORT ATP-BINDING PROTEIN TAGH"/>
    <property type="match status" value="1"/>
</dbReference>
<evidence type="ECO:0000256" key="4">
    <source>
        <dbReference type="ARBA" id="ARBA00022840"/>
    </source>
</evidence>
<sequence>MSSILVSGLGKAYRQYPTRWARLAEWLTPWTTRHQLRWVLQDVNFQVNPGEALGIIGVNGAGKSTLLKMITGTTQPTAGSIRLQGRVAALLELGMGFHPEFTGRQNVFMAGQLLGRSMEELHGLMPGIEAFAEIGEYMDQPVRTYSSGMQMRLAFSVATASRPDILIVDEALSVGDAYFQHKSFDRIREFRKAGTTLLIVSHDRQAIQTICDRALLLDKGRVALEGAPEEVMDFFSAMIAEREQDTIRQERLADNRIRTISGTGEASIADVVLLDDKGRPVEVLETGTPVTLKVTVDINTDLERLVLGFMIKDRMGQPIYGINTHRINRPLEDLKAGEQVTYSYRFDANLGKGNYSVALSLSRLDSHLDKNYEWRDFALIFHVINTRKPDFVGCASLDARLEIDHQSNSKKEAPDAVSH</sequence>
<dbReference type="Gene3D" id="3.40.50.300">
    <property type="entry name" value="P-loop containing nucleotide triphosphate hydrolases"/>
    <property type="match status" value="1"/>
</dbReference>
<gene>
    <name evidence="6" type="primary">wzt</name>
    <name evidence="6" type="ORF">GCM10009083_04330</name>
</gene>
<protein>
    <submittedName>
        <fullName evidence="6">ABC transporter</fullName>
    </submittedName>
</protein>
<reference evidence="7" key="1">
    <citation type="journal article" date="2019" name="Int. J. Syst. Evol. Microbiol.">
        <title>The Global Catalogue of Microorganisms (GCM) 10K type strain sequencing project: providing services to taxonomists for standard genome sequencing and annotation.</title>
        <authorList>
            <consortium name="The Broad Institute Genomics Platform"/>
            <consortium name="The Broad Institute Genome Sequencing Center for Infectious Disease"/>
            <person name="Wu L."/>
            <person name="Ma J."/>
        </authorList>
    </citation>
    <scope>NUCLEOTIDE SEQUENCE [LARGE SCALE GENOMIC DNA]</scope>
    <source>
        <strain evidence="7">JCM 11590</strain>
    </source>
</reference>
<accession>A0ABQ2CIT7</accession>
<dbReference type="CDD" id="cd10147">
    <property type="entry name" value="Wzt_C-like"/>
    <property type="match status" value="1"/>
</dbReference>
<dbReference type="PANTHER" id="PTHR46743">
    <property type="entry name" value="TEICHOIC ACIDS EXPORT ATP-BINDING PROTEIN TAGH"/>
    <property type="match status" value="1"/>
</dbReference>
<organism evidence="6 7">
    <name type="scientific">Halopseudomonas pertucinogena</name>
    <dbReference type="NCBI Taxonomy" id="86175"/>
    <lineage>
        <taxon>Bacteria</taxon>
        <taxon>Pseudomonadati</taxon>
        <taxon>Pseudomonadota</taxon>
        <taxon>Gammaproteobacteria</taxon>
        <taxon>Pseudomonadales</taxon>
        <taxon>Pseudomonadaceae</taxon>
        <taxon>Halopseudomonas</taxon>
    </lineage>
</organism>
<dbReference type="InterPro" id="IPR017871">
    <property type="entry name" value="ABC_transporter-like_CS"/>
</dbReference>
<keyword evidence="2" id="KW-0813">Transport</keyword>
<evidence type="ECO:0000256" key="3">
    <source>
        <dbReference type="ARBA" id="ARBA00022741"/>
    </source>
</evidence>